<feature type="compositionally biased region" description="Polar residues" evidence="1">
    <location>
        <begin position="45"/>
        <end position="56"/>
    </location>
</feature>
<comment type="caution">
    <text evidence="2">The sequence shown here is derived from an EMBL/GenBank/DDBJ whole genome shotgun (WGS) entry which is preliminary data.</text>
</comment>
<evidence type="ECO:0000256" key="1">
    <source>
        <dbReference type="SAM" id="MobiDB-lite"/>
    </source>
</evidence>
<keyword evidence="3" id="KW-1185">Reference proteome</keyword>
<gene>
    <name evidence="2" type="ORF">HOLleu_18812</name>
</gene>
<accession>A0A9Q1C4E3</accession>
<proteinExistence type="predicted"/>
<organism evidence="2 3">
    <name type="scientific">Holothuria leucospilota</name>
    <name type="common">Black long sea cucumber</name>
    <name type="synonym">Mertensiothuria leucospilota</name>
    <dbReference type="NCBI Taxonomy" id="206669"/>
    <lineage>
        <taxon>Eukaryota</taxon>
        <taxon>Metazoa</taxon>
        <taxon>Echinodermata</taxon>
        <taxon>Eleutherozoa</taxon>
        <taxon>Echinozoa</taxon>
        <taxon>Holothuroidea</taxon>
        <taxon>Aspidochirotacea</taxon>
        <taxon>Aspidochirotida</taxon>
        <taxon>Holothuriidae</taxon>
        <taxon>Holothuria</taxon>
    </lineage>
</organism>
<evidence type="ECO:0000313" key="3">
    <source>
        <dbReference type="Proteomes" id="UP001152320"/>
    </source>
</evidence>
<evidence type="ECO:0000313" key="2">
    <source>
        <dbReference type="EMBL" id="KAJ8037879.1"/>
    </source>
</evidence>
<feature type="region of interest" description="Disordered" evidence="1">
    <location>
        <begin position="1"/>
        <end position="22"/>
    </location>
</feature>
<feature type="region of interest" description="Disordered" evidence="1">
    <location>
        <begin position="34"/>
        <end position="57"/>
    </location>
</feature>
<dbReference type="AlphaFoldDB" id="A0A9Q1C4E3"/>
<dbReference type="EMBL" id="JAIZAY010000008">
    <property type="protein sequence ID" value="KAJ8037879.1"/>
    <property type="molecule type" value="Genomic_DNA"/>
</dbReference>
<dbReference type="Proteomes" id="UP001152320">
    <property type="component" value="Chromosome 8"/>
</dbReference>
<reference evidence="2" key="1">
    <citation type="submission" date="2021-10" db="EMBL/GenBank/DDBJ databases">
        <title>Tropical sea cucumber genome reveals ecological adaptation and Cuvierian tubules defense mechanism.</title>
        <authorList>
            <person name="Chen T."/>
        </authorList>
    </citation>
    <scope>NUCLEOTIDE SEQUENCE</scope>
    <source>
        <strain evidence="2">Nanhai2018</strain>
        <tissue evidence="2">Muscle</tissue>
    </source>
</reference>
<name>A0A9Q1C4E3_HOLLE</name>
<sequence>MDSTNVQDQRDQGAHAAPEMYESDLDEDVNLLRFPSSDLDEPQQDIETSTLSTKTQCGEPFSNKVDSTVQTNGYSKRGLNCLEKGDSFFVAMKLKLAMTNIFMLKKHFDTELSKLISSAVEAKFHRIPKLGNFLFLKGKILDVLVAQSFCARRYEGCIMSCYDLPSALLLDETVTWMNIESTKNKETDDYEGFLR</sequence>
<protein>
    <submittedName>
        <fullName evidence="2">Uncharacterized protein</fullName>
    </submittedName>
</protein>